<keyword evidence="6" id="KW-0479">Metal-binding</keyword>
<dbReference type="InterPro" id="IPR005122">
    <property type="entry name" value="Uracil-DNA_glycosylase-like"/>
</dbReference>
<keyword evidence="10" id="KW-0411">Iron-sulfur</keyword>
<dbReference type="AlphaFoldDB" id="A0A0B4N146"/>
<comment type="similarity">
    <text evidence="2">Belongs to the uracil-DNA glycosylase (UDG) superfamily. Type 4 (UDGa) family.</text>
</comment>
<dbReference type="PANTHER" id="PTHR33693">
    <property type="entry name" value="TYPE-5 URACIL-DNA GLYCOSYLASE"/>
    <property type="match status" value="1"/>
</dbReference>
<evidence type="ECO:0000256" key="2">
    <source>
        <dbReference type="ARBA" id="ARBA00006521"/>
    </source>
</evidence>
<evidence type="ECO:0000256" key="11">
    <source>
        <dbReference type="ARBA" id="ARBA00023204"/>
    </source>
</evidence>
<dbReference type="SMART" id="SM00986">
    <property type="entry name" value="UDG"/>
    <property type="match status" value="1"/>
</dbReference>
<dbReference type="GO" id="GO:0046872">
    <property type="term" value="F:metal ion binding"/>
    <property type="evidence" value="ECO:0007669"/>
    <property type="project" value="UniProtKB-KW"/>
</dbReference>
<evidence type="ECO:0000313" key="13">
    <source>
        <dbReference type="EMBL" id="AIF26033.1"/>
    </source>
</evidence>
<evidence type="ECO:0000259" key="12">
    <source>
        <dbReference type="SMART" id="SM00986"/>
    </source>
</evidence>
<dbReference type="InterPro" id="IPR036895">
    <property type="entry name" value="Uracil-DNA_glycosylase-like_sf"/>
</dbReference>
<keyword evidence="11" id="KW-0234">DNA repair</keyword>
<keyword evidence="5" id="KW-0004">4Fe-4S</keyword>
<keyword evidence="8" id="KW-0378">Hydrolase</keyword>
<name>A0A0B4N146_9BACT</name>
<evidence type="ECO:0000256" key="1">
    <source>
        <dbReference type="ARBA" id="ARBA00001400"/>
    </source>
</evidence>
<protein>
    <recommendedName>
        <fullName evidence="4">Type-4 uracil-DNA glycosylase</fullName>
        <ecNumber evidence="3">3.2.2.27</ecNumber>
    </recommendedName>
</protein>
<keyword evidence="9" id="KW-0408">Iron</keyword>
<evidence type="ECO:0000256" key="3">
    <source>
        <dbReference type="ARBA" id="ARBA00012030"/>
    </source>
</evidence>
<dbReference type="NCBIfam" id="TIGR00758">
    <property type="entry name" value="UDG_fam4"/>
    <property type="match status" value="1"/>
</dbReference>
<evidence type="ECO:0000256" key="7">
    <source>
        <dbReference type="ARBA" id="ARBA00022763"/>
    </source>
</evidence>
<evidence type="ECO:0000256" key="6">
    <source>
        <dbReference type="ARBA" id="ARBA00022723"/>
    </source>
</evidence>
<evidence type="ECO:0000256" key="5">
    <source>
        <dbReference type="ARBA" id="ARBA00022485"/>
    </source>
</evidence>
<dbReference type="Gene3D" id="3.40.470.10">
    <property type="entry name" value="Uracil-DNA glycosylase-like domain"/>
    <property type="match status" value="1"/>
</dbReference>
<sequence>MTEMERLQNEAEAFVRGLYEGERKVLVFGEGRVGASVMMIGEAPGEQESLQRRPFVGKAGKNLDAFLNGVGLDRDALYVTNVVKFRPTKRSAAGRTVNRPPTQEEVRLFLPWLLREIELVGPRYVITLGNVPLRALYGQGSVIGQVHGQFLDWSSRTLYPMYHPASVIYNPSLKEAWREDVARFAQRLREQT</sequence>
<dbReference type="SUPFAM" id="SSF52141">
    <property type="entry name" value="Uracil-DNA glycosylase-like"/>
    <property type="match status" value="1"/>
</dbReference>
<accession>A0A0B4N146</accession>
<dbReference type="EC" id="3.2.2.27" evidence="3"/>
<feature type="domain" description="Uracil-DNA glycosylase-like" evidence="12">
    <location>
        <begin position="28"/>
        <end position="182"/>
    </location>
</feature>
<organism evidence="13">
    <name type="scientific">uncultured bacterium Ad_125_D08</name>
    <dbReference type="NCBI Taxonomy" id="1489285"/>
    <lineage>
        <taxon>Bacteria</taxon>
        <taxon>environmental samples</taxon>
    </lineage>
</organism>
<keyword evidence="7" id="KW-0227">DNA damage</keyword>
<dbReference type="GO" id="GO:0004844">
    <property type="term" value="F:uracil DNA N-glycosylase activity"/>
    <property type="evidence" value="ECO:0007669"/>
    <property type="project" value="UniProtKB-EC"/>
</dbReference>
<evidence type="ECO:0000256" key="8">
    <source>
        <dbReference type="ARBA" id="ARBA00022801"/>
    </source>
</evidence>
<evidence type="ECO:0000256" key="4">
    <source>
        <dbReference type="ARBA" id="ARBA00019403"/>
    </source>
</evidence>
<dbReference type="CDD" id="cd10030">
    <property type="entry name" value="UDG-F4_TTUDGA_SPO1dp_like"/>
    <property type="match status" value="1"/>
</dbReference>
<proteinExistence type="inferred from homology"/>
<reference evidence="13" key="1">
    <citation type="submission" date="2014-03" db="EMBL/GenBank/DDBJ databases">
        <title>A sequence of cellulolytic fosmid clone of goat rumen metagenome.</title>
        <authorList>
            <person name="Lee K.-T."/>
            <person name="Kim J.-Y."/>
            <person name="Kim Y.-J."/>
            <person name="Ahn J.-H."/>
            <person name="Park M.-N."/>
            <person name="Kim J.-H."/>
            <person name="Kim T.-H."/>
        </authorList>
    </citation>
    <scope>NUCLEOTIDE SEQUENCE</scope>
</reference>
<evidence type="ECO:0000256" key="9">
    <source>
        <dbReference type="ARBA" id="ARBA00023004"/>
    </source>
</evidence>
<evidence type="ECO:0000256" key="10">
    <source>
        <dbReference type="ARBA" id="ARBA00023014"/>
    </source>
</evidence>
<dbReference type="EMBL" id="KJ631389">
    <property type="protein sequence ID" value="AIF26033.1"/>
    <property type="molecule type" value="Genomic_DNA"/>
</dbReference>
<dbReference type="GO" id="GO:0006281">
    <property type="term" value="P:DNA repair"/>
    <property type="evidence" value="ECO:0007669"/>
    <property type="project" value="UniProtKB-KW"/>
</dbReference>
<dbReference type="InterPro" id="IPR005273">
    <property type="entry name" value="Ura-DNA_glyco_family4"/>
</dbReference>
<dbReference type="InterPro" id="IPR051536">
    <property type="entry name" value="UDG_Type-4/5"/>
</dbReference>
<dbReference type="PANTHER" id="PTHR33693:SF1">
    <property type="entry name" value="TYPE-4 URACIL-DNA GLYCOSYLASE"/>
    <property type="match status" value="1"/>
</dbReference>
<dbReference type="GO" id="GO:0051539">
    <property type="term" value="F:4 iron, 4 sulfur cluster binding"/>
    <property type="evidence" value="ECO:0007669"/>
    <property type="project" value="UniProtKB-KW"/>
</dbReference>
<dbReference type="Pfam" id="PF03167">
    <property type="entry name" value="UDG"/>
    <property type="match status" value="1"/>
</dbReference>
<dbReference type="SMART" id="SM00987">
    <property type="entry name" value="UreE_C"/>
    <property type="match status" value="1"/>
</dbReference>
<comment type="catalytic activity">
    <reaction evidence="1">
        <text>Hydrolyzes single-stranded DNA or mismatched double-stranded DNA and polynucleotides, releasing free uracil.</text>
        <dbReference type="EC" id="3.2.2.27"/>
    </reaction>
</comment>